<keyword evidence="5" id="KW-1185">Reference proteome</keyword>
<dbReference type="PROSITE" id="PS50109">
    <property type="entry name" value="HIS_KIN"/>
    <property type="match status" value="1"/>
</dbReference>
<evidence type="ECO:0000256" key="3">
    <source>
        <dbReference type="ARBA" id="ARBA00022553"/>
    </source>
</evidence>
<organism evidence="4 5">
    <name type="scientific">Campylobacter devanensis</name>
    <dbReference type="NCBI Taxonomy" id="3161138"/>
    <lineage>
        <taxon>Bacteria</taxon>
        <taxon>Pseudomonadati</taxon>
        <taxon>Campylobacterota</taxon>
        <taxon>Epsilonproteobacteria</taxon>
        <taxon>Campylobacterales</taxon>
        <taxon>Campylobacteraceae</taxon>
        <taxon>Campylobacter</taxon>
    </lineage>
</organism>
<dbReference type="InterPro" id="IPR036890">
    <property type="entry name" value="HATPase_C_sf"/>
</dbReference>
<dbReference type="Gene3D" id="3.40.50.2300">
    <property type="match status" value="1"/>
</dbReference>
<dbReference type="SMART" id="SM00387">
    <property type="entry name" value="HATPase_c"/>
    <property type="match status" value="1"/>
</dbReference>
<accession>A0A1X9SRC9</accession>
<dbReference type="InterPro" id="IPR004358">
    <property type="entry name" value="Sig_transdc_His_kin-like_C"/>
</dbReference>
<dbReference type="InterPro" id="IPR005467">
    <property type="entry name" value="His_kinase_dom"/>
</dbReference>
<protein>
    <recommendedName>
        <fullName evidence="2">histidine kinase</fullName>
        <ecNumber evidence="2">2.7.13.3</ecNumber>
    </recommendedName>
</protein>
<dbReference type="InterPro" id="IPR036097">
    <property type="entry name" value="HisK_dim/P_sf"/>
</dbReference>
<dbReference type="SUPFAM" id="SSF52172">
    <property type="entry name" value="CheY-like"/>
    <property type="match status" value="1"/>
</dbReference>
<proteinExistence type="predicted"/>
<dbReference type="InterPro" id="IPR003661">
    <property type="entry name" value="HisK_dim/P_dom"/>
</dbReference>
<gene>
    <name evidence="4" type="ORF">CIGN_0482</name>
</gene>
<dbReference type="SUPFAM" id="SSF55874">
    <property type="entry name" value="ATPase domain of HSP90 chaperone/DNA topoisomerase II/histidine kinase"/>
    <property type="match status" value="1"/>
</dbReference>
<dbReference type="PANTHER" id="PTHR45339:SF5">
    <property type="entry name" value="HISTIDINE KINASE"/>
    <property type="match status" value="1"/>
</dbReference>
<keyword evidence="4" id="KW-0418">Kinase</keyword>
<dbReference type="GO" id="GO:0000155">
    <property type="term" value="F:phosphorelay sensor kinase activity"/>
    <property type="evidence" value="ECO:0007669"/>
    <property type="project" value="InterPro"/>
</dbReference>
<dbReference type="Pfam" id="PF00512">
    <property type="entry name" value="HisKA"/>
    <property type="match status" value="1"/>
</dbReference>
<dbReference type="PRINTS" id="PR00344">
    <property type="entry name" value="BCTRLSENSOR"/>
</dbReference>
<evidence type="ECO:0000313" key="5">
    <source>
        <dbReference type="Proteomes" id="UP000194309"/>
    </source>
</evidence>
<dbReference type="SMART" id="SM00388">
    <property type="entry name" value="HisKA"/>
    <property type="match status" value="1"/>
</dbReference>
<accession>A0A381D844</accession>
<evidence type="ECO:0000256" key="2">
    <source>
        <dbReference type="ARBA" id="ARBA00012438"/>
    </source>
</evidence>
<dbReference type="EMBL" id="CP018788">
    <property type="protein sequence ID" value="ARQ98781.1"/>
    <property type="molecule type" value="Genomic_DNA"/>
</dbReference>
<evidence type="ECO:0000313" key="4">
    <source>
        <dbReference type="EMBL" id="ARQ98781.1"/>
    </source>
</evidence>
<comment type="catalytic activity">
    <reaction evidence="1">
        <text>ATP + protein L-histidine = ADP + protein N-phospho-L-histidine.</text>
        <dbReference type="EC" id="2.7.13.3"/>
    </reaction>
</comment>
<dbReference type="InterPro" id="IPR003594">
    <property type="entry name" value="HATPase_dom"/>
</dbReference>
<dbReference type="PANTHER" id="PTHR45339">
    <property type="entry name" value="HYBRID SIGNAL TRANSDUCTION HISTIDINE KINASE J"/>
    <property type="match status" value="1"/>
</dbReference>
<dbReference type="CDD" id="cd00082">
    <property type="entry name" value="HisKA"/>
    <property type="match status" value="1"/>
</dbReference>
<dbReference type="STRING" id="1660064.CIGN_0482"/>
<dbReference type="EC" id="2.7.13.3" evidence="2"/>
<dbReference type="SUPFAM" id="SSF47384">
    <property type="entry name" value="Homodimeric domain of signal transducing histidine kinase"/>
    <property type="match status" value="1"/>
</dbReference>
<name>A0A1X9SRC9_9BACT</name>
<dbReference type="Gene3D" id="1.10.287.130">
    <property type="match status" value="1"/>
</dbReference>
<dbReference type="InterPro" id="IPR011006">
    <property type="entry name" value="CheY-like_superfamily"/>
</dbReference>
<keyword evidence="3" id="KW-0597">Phosphoprotein</keyword>
<dbReference type="AlphaFoldDB" id="A0A1X9SRC9"/>
<dbReference type="Gene3D" id="3.30.565.10">
    <property type="entry name" value="Histidine kinase-like ATPase, C-terminal domain"/>
    <property type="match status" value="1"/>
</dbReference>
<sequence>MRSYFSLLGILRLIATLPLFVIFLISSWYLIFQYNLSMNLKELRHEFSIALDLANLSKELDKEMIINDTNSKNVNRQITDHTIEHIKQLHSNELGLNEILNRLESLPQIRYTLDDVNLNNSEVLSYFRDLNLLIKNEIFNLRNHDLSNRLNLFIFTFISSYSNSISISAKRDLVANIINHRALNTQELLLWLDLIRNNGLNYGYLPDSYAKKQIEAIFKSENYKQAIDNLSTFTIELIKNGEPSIYLAQKYYDLISDELEFSYQIQDVISSQIKTELDEFEKDLWIDSILAFIVWIISIILSLVSYYTKNYIKANIDNLSKIIDKIKSVSATNPLESTQTATLENGHKIINEALDKIIAQKDIAQSDSRSKTAFLANISHEIKAPLNGILGFSELLKSRSLGKDEKELIDIIEQSSQNLLKAINNIINMAKIEGGNVELYESDFSLYTLFDEIINSYFNRLLAKNLTLTYYIDPELMVTVFSDEDKIKQIAINLIDNAIKFTQSGGQITVYVKKLQSTNGNISFSFMVKDTGIGIAQNALGKIFDNFYTNENATKTYGGTGLGLSIISQYAKMLNSKINVKSQLKIGSEFSLDLTLKLHSNVDKSYANLFKGSKVSIIPEGISDDNLKIINLYLNYLGVIVEPNLSPAIGKFKNEKDSKDIEFSDLNHGFSPSLISLINALLNSLKSTQKYDLKILIGTNDKSKKTKEMFEEICTSVDVVNDGKSLYELTLINNYDAIFTDIALDKQNALIAATNIISTQDEKDIERTPIIAMLSSSKEQINKTNLLFDYYLQKPLLKSQIIEILASIGNKDPLNALDGTRDILLFKKSKMENRIYHAVLSKVCHTIDTVDSFDELEEATQNRAYKLVLIDYTASFFDANRILNIIKNSSQLHNFESKVVLFIEPNSKIPTQIQAQFTQLISTNISKSNLENQIKELIQ</sequence>
<dbReference type="Proteomes" id="UP000194309">
    <property type="component" value="Chromosome"/>
</dbReference>
<dbReference type="Pfam" id="PF02518">
    <property type="entry name" value="HATPase_c"/>
    <property type="match status" value="1"/>
</dbReference>
<reference evidence="4 5" key="1">
    <citation type="journal article" date="2017" name="Genome Biol. Evol.">
        <title>Comparative Genomic Analysis Identifies a Campylobacter Clade Deficient in Selenium Metabolism.</title>
        <authorList>
            <person name="Miller W.G."/>
            <person name="Yee E."/>
            <person name="Lopes B.S."/>
            <person name="Chapman M.H."/>
            <person name="Huynh S."/>
            <person name="Bono J.L."/>
            <person name="Parker C.T."/>
            <person name="Strachan N.J.C."/>
            <person name="Forbes K.J."/>
        </authorList>
    </citation>
    <scope>NUCLEOTIDE SEQUENCE [LARGE SCALE GENOMIC DNA]</scope>
    <source>
        <strain evidence="4 5">NCTC 13003</strain>
    </source>
</reference>
<dbReference type="KEGG" id="cdev:CIGN_0482"/>
<keyword evidence="4" id="KW-0808">Transferase</keyword>
<dbReference type="OrthoDB" id="5468627at2"/>
<evidence type="ECO:0000256" key="1">
    <source>
        <dbReference type="ARBA" id="ARBA00000085"/>
    </source>
</evidence>